<dbReference type="Pfam" id="PF22936">
    <property type="entry name" value="Pol_BBD"/>
    <property type="match status" value="1"/>
</dbReference>
<proteinExistence type="predicted"/>
<sequence length="110" mass="11673">MKSHTFISTGFVTKLGLSNFALNISIVTRGSDWIIDTCATNHMTCDPHIFTNFSLGSSKTIIINANGVSSPIGGVGSVSLSPFLSIPDVLFVPTLNCNLLSICKLTKSHS</sequence>
<dbReference type="AlphaFoldDB" id="A0A151U8B9"/>
<dbReference type="InterPro" id="IPR054722">
    <property type="entry name" value="PolX-like_BBD"/>
</dbReference>
<evidence type="ECO:0000313" key="3">
    <source>
        <dbReference type="Proteomes" id="UP000075243"/>
    </source>
</evidence>
<protein>
    <submittedName>
        <fullName evidence="2">Transposon Ty5-1 protein YCL075W</fullName>
    </submittedName>
</protein>
<organism evidence="2 3">
    <name type="scientific">Cajanus cajan</name>
    <name type="common">Pigeon pea</name>
    <name type="synonym">Cajanus indicus</name>
    <dbReference type="NCBI Taxonomy" id="3821"/>
    <lineage>
        <taxon>Eukaryota</taxon>
        <taxon>Viridiplantae</taxon>
        <taxon>Streptophyta</taxon>
        <taxon>Embryophyta</taxon>
        <taxon>Tracheophyta</taxon>
        <taxon>Spermatophyta</taxon>
        <taxon>Magnoliopsida</taxon>
        <taxon>eudicotyledons</taxon>
        <taxon>Gunneridae</taxon>
        <taxon>Pentapetalae</taxon>
        <taxon>rosids</taxon>
        <taxon>fabids</taxon>
        <taxon>Fabales</taxon>
        <taxon>Fabaceae</taxon>
        <taxon>Papilionoideae</taxon>
        <taxon>50 kb inversion clade</taxon>
        <taxon>NPAAA clade</taxon>
        <taxon>indigoferoid/millettioid clade</taxon>
        <taxon>Phaseoleae</taxon>
        <taxon>Cajanus</taxon>
    </lineage>
</organism>
<evidence type="ECO:0000259" key="1">
    <source>
        <dbReference type="Pfam" id="PF22936"/>
    </source>
</evidence>
<keyword evidence="3" id="KW-1185">Reference proteome</keyword>
<dbReference type="Gramene" id="C.cajan_19188.t">
    <property type="protein sequence ID" value="C.cajan_19188.t.cds1"/>
    <property type="gene ID" value="C.cajan_19188"/>
</dbReference>
<gene>
    <name evidence="2" type="ORF">KK1_019744</name>
</gene>
<evidence type="ECO:0000313" key="2">
    <source>
        <dbReference type="EMBL" id="KYP75554.1"/>
    </source>
</evidence>
<name>A0A151U8B9_CAJCA</name>
<reference evidence="2 3" key="1">
    <citation type="journal article" date="2012" name="Nat. Biotechnol.">
        <title>Draft genome sequence of pigeonpea (Cajanus cajan), an orphan legume crop of resource-poor farmers.</title>
        <authorList>
            <person name="Varshney R.K."/>
            <person name="Chen W."/>
            <person name="Li Y."/>
            <person name="Bharti A.K."/>
            <person name="Saxena R.K."/>
            <person name="Schlueter J.A."/>
            <person name="Donoghue M.T."/>
            <person name="Azam S."/>
            <person name="Fan G."/>
            <person name="Whaley A.M."/>
            <person name="Farmer A.D."/>
            <person name="Sheridan J."/>
            <person name="Iwata A."/>
            <person name="Tuteja R."/>
            <person name="Penmetsa R.V."/>
            <person name="Wu W."/>
            <person name="Upadhyaya H.D."/>
            <person name="Yang S.P."/>
            <person name="Shah T."/>
            <person name="Saxena K.B."/>
            <person name="Michael T."/>
            <person name="McCombie W.R."/>
            <person name="Yang B."/>
            <person name="Zhang G."/>
            <person name="Yang H."/>
            <person name="Wang J."/>
            <person name="Spillane C."/>
            <person name="Cook D.R."/>
            <person name="May G.D."/>
            <person name="Xu X."/>
            <person name="Jackson S.A."/>
        </authorList>
    </citation>
    <scope>NUCLEOTIDE SEQUENCE [LARGE SCALE GENOMIC DNA]</scope>
    <source>
        <strain evidence="3">cv. Asha</strain>
    </source>
</reference>
<dbReference type="Proteomes" id="UP000075243">
    <property type="component" value="Chromosome 1"/>
</dbReference>
<accession>A0A151U8B9</accession>
<dbReference type="EMBL" id="CM003603">
    <property type="protein sequence ID" value="KYP75554.1"/>
    <property type="molecule type" value="Genomic_DNA"/>
</dbReference>
<feature type="domain" description="Retrovirus-related Pol polyprotein from transposon TNT 1-94-like beta-barrel" evidence="1">
    <location>
        <begin position="33"/>
        <end position="108"/>
    </location>
</feature>
<dbReference type="OMA" id="SALNCCI"/>